<evidence type="ECO:0000313" key="3">
    <source>
        <dbReference type="Proteomes" id="UP000001072"/>
    </source>
</evidence>
<keyword evidence="3" id="KW-1185">Reference proteome</keyword>
<dbReference type="RefSeq" id="XP_007414015.1">
    <property type="nucleotide sequence ID" value="XM_007413953.1"/>
</dbReference>
<dbReference type="HOGENOM" id="CLU_3143450_0_0_1"/>
<evidence type="ECO:0000313" key="2">
    <source>
        <dbReference type="EMBL" id="EGG02613.1"/>
    </source>
</evidence>
<evidence type="ECO:0000256" key="1">
    <source>
        <dbReference type="SAM" id="MobiDB-lite"/>
    </source>
</evidence>
<reference evidence="3" key="1">
    <citation type="journal article" date="2011" name="Proc. Natl. Acad. Sci. U.S.A.">
        <title>Obligate biotrophy features unraveled by the genomic analysis of rust fungi.</title>
        <authorList>
            <person name="Duplessis S."/>
            <person name="Cuomo C.A."/>
            <person name="Lin Y.-C."/>
            <person name="Aerts A."/>
            <person name="Tisserant E."/>
            <person name="Veneault-Fourrey C."/>
            <person name="Joly D.L."/>
            <person name="Hacquard S."/>
            <person name="Amselem J."/>
            <person name="Cantarel B.L."/>
            <person name="Chiu R."/>
            <person name="Coutinho P.M."/>
            <person name="Feau N."/>
            <person name="Field M."/>
            <person name="Frey P."/>
            <person name="Gelhaye E."/>
            <person name="Goldberg J."/>
            <person name="Grabherr M.G."/>
            <person name="Kodira C.D."/>
            <person name="Kohler A."/>
            <person name="Kuees U."/>
            <person name="Lindquist E.A."/>
            <person name="Lucas S.M."/>
            <person name="Mago R."/>
            <person name="Mauceli E."/>
            <person name="Morin E."/>
            <person name="Murat C."/>
            <person name="Pangilinan J.L."/>
            <person name="Park R."/>
            <person name="Pearson M."/>
            <person name="Quesneville H."/>
            <person name="Rouhier N."/>
            <person name="Sakthikumar S."/>
            <person name="Salamov A.A."/>
            <person name="Schmutz J."/>
            <person name="Selles B."/>
            <person name="Shapiro H."/>
            <person name="Tanguay P."/>
            <person name="Tuskan G.A."/>
            <person name="Henrissat B."/>
            <person name="Van de Peer Y."/>
            <person name="Rouze P."/>
            <person name="Ellis J.G."/>
            <person name="Dodds P.N."/>
            <person name="Schein J.E."/>
            <person name="Zhong S."/>
            <person name="Hamelin R.C."/>
            <person name="Grigoriev I.V."/>
            <person name="Szabo L.J."/>
            <person name="Martin F."/>
        </authorList>
    </citation>
    <scope>NUCLEOTIDE SEQUENCE [LARGE SCALE GENOMIC DNA]</scope>
    <source>
        <strain evidence="3">98AG31 / pathotype 3-4-7</strain>
    </source>
</reference>
<dbReference type="AlphaFoldDB" id="F4RY38"/>
<dbReference type="InParanoid" id="F4RY38"/>
<feature type="region of interest" description="Disordered" evidence="1">
    <location>
        <begin position="1"/>
        <end position="33"/>
    </location>
</feature>
<sequence>MRTPIRMPPHSQQQSRSRSDAGLTPMMKTSQTSVLPVRPKLHLNLETPV</sequence>
<protein>
    <submittedName>
        <fullName evidence="2">Uncharacterized protein</fullName>
    </submittedName>
</protein>
<name>F4RY38_MELLP</name>
<proteinExistence type="predicted"/>
<organism evidence="3">
    <name type="scientific">Melampsora larici-populina (strain 98AG31 / pathotype 3-4-7)</name>
    <name type="common">Poplar leaf rust fungus</name>
    <dbReference type="NCBI Taxonomy" id="747676"/>
    <lineage>
        <taxon>Eukaryota</taxon>
        <taxon>Fungi</taxon>
        <taxon>Dikarya</taxon>
        <taxon>Basidiomycota</taxon>
        <taxon>Pucciniomycotina</taxon>
        <taxon>Pucciniomycetes</taxon>
        <taxon>Pucciniales</taxon>
        <taxon>Melampsoraceae</taxon>
        <taxon>Melampsora</taxon>
    </lineage>
</organism>
<dbReference type="EMBL" id="GL883129">
    <property type="protein sequence ID" value="EGG02613.1"/>
    <property type="molecule type" value="Genomic_DNA"/>
</dbReference>
<dbReference type="GeneID" id="18935815"/>
<accession>F4RY38</accession>
<dbReference type="Proteomes" id="UP000001072">
    <property type="component" value="Unassembled WGS sequence"/>
</dbReference>
<gene>
    <name evidence="2" type="ORF">MELLADRAFT_91176</name>
</gene>
<dbReference type="VEuPathDB" id="FungiDB:MELLADRAFT_91176"/>
<dbReference type="KEGG" id="mlr:MELLADRAFT_91176"/>